<dbReference type="SUPFAM" id="SSF55073">
    <property type="entry name" value="Nucleotide cyclase"/>
    <property type="match status" value="1"/>
</dbReference>
<evidence type="ECO:0000313" key="7">
    <source>
        <dbReference type="Proteomes" id="UP000502260"/>
    </source>
</evidence>
<dbReference type="NCBIfam" id="TIGR00229">
    <property type="entry name" value="sensory_box"/>
    <property type="match status" value="1"/>
</dbReference>
<feature type="transmembrane region" description="Helical" evidence="1">
    <location>
        <begin position="7"/>
        <end position="28"/>
    </location>
</feature>
<dbReference type="CDD" id="cd01949">
    <property type="entry name" value="GGDEF"/>
    <property type="match status" value="1"/>
</dbReference>
<dbReference type="PROSITE" id="PS50887">
    <property type="entry name" value="GGDEF"/>
    <property type="match status" value="1"/>
</dbReference>
<dbReference type="SUPFAM" id="SSF141868">
    <property type="entry name" value="EAL domain-like"/>
    <property type="match status" value="1"/>
</dbReference>
<dbReference type="PROSITE" id="PS50113">
    <property type="entry name" value="PAC"/>
    <property type="match status" value="1"/>
</dbReference>
<gene>
    <name evidence="6" type="ORF">SKTS_26910</name>
</gene>
<accession>A0A6F8VGB3</accession>
<dbReference type="Pfam" id="PF00990">
    <property type="entry name" value="GGDEF"/>
    <property type="match status" value="1"/>
</dbReference>
<evidence type="ECO:0008006" key="8">
    <source>
        <dbReference type="Google" id="ProtNLM"/>
    </source>
</evidence>
<dbReference type="InterPro" id="IPR029787">
    <property type="entry name" value="Nucleotide_cyclase"/>
</dbReference>
<feature type="domain" description="PAC" evidence="3">
    <location>
        <begin position="141"/>
        <end position="193"/>
    </location>
</feature>
<evidence type="ECO:0000259" key="5">
    <source>
        <dbReference type="PROSITE" id="PS50887"/>
    </source>
</evidence>
<dbReference type="PANTHER" id="PTHR44757:SF2">
    <property type="entry name" value="BIOFILM ARCHITECTURE MAINTENANCE PROTEIN MBAA"/>
    <property type="match status" value="1"/>
</dbReference>
<dbReference type="InterPro" id="IPR001610">
    <property type="entry name" value="PAC"/>
</dbReference>
<dbReference type="Gene3D" id="3.30.450.20">
    <property type="entry name" value="PAS domain"/>
    <property type="match status" value="1"/>
</dbReference>
<dbReference type="InterPro" id="IPR000160">
    <property type="entry name" value="GGDEF_dom"/>
</dbReference>
<dbReference type="SUPFAM" id="SSF55785">
    <property type="entry name" value="PYP-like sensor domain (PAS domain)"/>
    <property type="match status" value="1"/>
</dbReference>
<dbReference type="PROSITE" id="PS50112">
    <property type="entry name" value="PAS"/>
    <property type="match status" value="1"/>
</dbReference>
<dbReference type="NCBIfam" id="TIGR00254">
    <property type="entry name" value="GGDEF"/>
    <property type="match status" value="1"/>
</dbReference>
<dbReference type="InterPro" id="IPR035919">
    <property type="entry name" value="EAL_sf"/>
</dbReference>
<evidence type="ECO:0000259" key="2">
    <source>
        <dbReference type="PROSITE" id="PS50112"/>
    </source>
</evidence>
<proteinExistence type="predicted"/>
<evidence type="ECO:0000256" key="1">
    <source>
        <dbReference type="SAM" id="Phobius"/>
    </source>
</evidence>
<dbReference type="EMBL" id="AP022853">
    <property type="protein sequence ID" value="BCB27805.1"/>
    <property type="molecule type" value="Genomic_DNA"/>
</dbReference>
<reference evidence="7" key="1">
    <citation type="submission" date="2020-03" db="EMBL/GenBank/DDBJ databases">
        <title>Complete genome sequence of sulfur-oxidizing bacterium skT11.</title>
        <authorList>
            <person name="Kanda M."/>
            <person name="Kojima H."/>
            <person name="Fukui M."/>
        </authorList>
    </citation>
    <scope>NUCLEOTIDE SEQUENCE [LARGE SCALE GENOMIC DNA]</scope>
    <source>
        <strain evidence="7">skT11</strain>
    </source>
</reference>
<dbReference type="InterPro" id="IPR013655">
    <property type="entry name" value="PAS_fold_3"/>
</dbReference>
<dbReference type="Pfam" id="PF08447">
    <property type="entry name" value="PAS_3"/>
    <property type="match status" value="1"/>
</dbReference>
<feature type="domain" description="EAL" evidence="4">
    <location>
        <begin position="372"/>
        <end position="625"/>
    </location>
</feature>
<dbReference type="InterPro" id="IPR035965">
    <property type="entry name" value="PAS-like_dom_sf"/>
</dbReference>
<protein>
    <recommendedName>
        <fullName evidence="8">GGDEF domain-containing protein</fullName>
    </recommendedName>
</protein>
<dbReference type="Gene3D" id="3.20.20.450">
    <property type="entry name" value="EAL domain"/>
    <property type="match status" value="1"/>
</dbReference>
<evidence type="ECO:0000259" key="4">
    <source>
        <dbReference type="PROSITE" id="PS50883"/>
    </source>
</evidence>
<dbReference type="PROSITE" id="PS50883">
    <property type="entry name" value="EAL"/>
    <property type="match status" value="1"/>
</dbReference>
<feature type="domain" description="PAS" evidence="2">
    <location>
        <begin position="66"/>
        <end position="125"/>
    </location>
</feature>
<dbReference type="AlphaFoldDB" id="A0A6F8VGB3"/>
<dbReference type="CDD" id="cd01948">
    <property type="entry name" value="EAL"/>
    <property type="match status" value="1"/>
</dbReference>
<dbReference type="PANTHER" id="PTHR44757">
    <property type="entry name" value="DIGUANYLATE CYCLASE DGCP"/>
    <property type="match status" value="1"/>
</dbReference>
<keyword evidence="7" id="KW-1185">Reference proteome</keyword>
<dbReference type="Pfam" id="PF00563">
    <property type="entry name" value="EAL"/>
    <property type="match status" value="1"/>
</dbReference>
<dbReference type="FunFam" id="3.20.20.450:FF:000001">
    <property type="entry name" value="Cyclic di-GMP phosphodiesterase yahA"/>
    <property type="match status" value="1"/>
</dbReference>
<sequence>MNKSARTYLISIFLALAIVLSFFAIQSIFVMKTFYPRMVVVPMSLGIVLGLLVGKVGVLRARLAGNARLFSALADFAPEFNYFRKISGEYEYVSPACKSLTGYVQDDFYREPNFMNRLIHPDDMEVWNAHIHNINGEGLAETVEFRIVTRDGDIRWVEHLCGTVQDENGNTIGVRSSNVDITQRRVYEQQIEISAKYDPLTMLPNRRWLMEKLHDWIYEAAAGGRHFAVMFLDLDRFKYINDTFGHTVGDALLRQIAKQFEGGVSEGGGKNAQIFISRFGGDEFVIVEKMEKKDEQFRSAEKILALLDQTFTVNEHKFRVTGSIGIAVFPADGETSEDLIKNADAAMYKAKREGKNNIQFYSADLAEEMSGFYRMEQRLKLALERDEFVLHFQPQIDMASGRVSAVEALVRWNCPENGMVPPLQFIPVAEEAGLIGAIGEQVFRKACAQWRAWSDQGFLLKMAVNVSPLQFRDDAFIGQLARLLGEMRMPPSYLEIEITEGVLMGSAEKALGKLKALRDMGISIAIDDFGTGYSSLQYLKELPISCLKIDASFVREIQTNGKNLAIVKTIEALGRNLQMYTVAEGIEEQAQYDLLKDIGCTMGQGYFISHPMAAEKLEPLLRKLMT</sequence>
<evidence type="ECO:0000259" key="3">
    <source>
        <dbReference type="PROSITE" id="PS50113"/>
    </source>
</evidence>
<name>A0A6F8VGB3_9PROT</name>
<dbReference type="InterPro" id="IPR001633">
    <property type="entry name" value="EAL_dom"/>
</dbReference>
<evidence type="ECO:0000313" key="6">
    <source>
        <dbReference type="EMBL" id="BCB27805.1"/>
    </source>
</evidence>
<organism evidence="6 7">
    <name type="scientific">Sulfurimicrobium lacus</name>
    <dbReference type="NCBI Taxonomy" id="2715678"/>
    <lineage>
        <taxon>Bacteria</taxon>
        <taxon>Pseudomonadati</taxon>
        <taxon>Pseudomonadota</taxon>
        <taxon>Betaproteobacteria</taxon>
        <taxon>Nitrosomonadales</taxon>
        <taxon>Sulfuricellaceae</taxon>
        <taxon>Sulfurimicrobium</taxon>
    </lineage>
</organism>
<keyword evidence="1" id="KW-0812">Transmembrane</keyword>
<dbReference type="RefSeq" id="WP_173066101.1">
    <property type="nucleotide sequence ID" value="NZ_AP022853.1"/>
</dbReference>
<keyword evidence="1" id="KW-0472">Membrane</keyword>
<dbReference type="InterPro" id="IPR052155">
    <property type="entry name" value="Biofilm_reg_signaling"/>
</dbReference>
<dbReference type="Proteomes" id="UP000502260">
    <property type="component" value="Chromosome"/>
</dbReference>
<dbReference type="InterPro" id="IPR000014">
    <property type="entry name" value="PAS"/>
</dbReference>
<keyword evidence="1" id="KW-1133">Transmembrane helix</keyword>
<dbReference type="SMART" id="SM00086">
    <property type="entry name" value="PAC"/>
    <property type="match status" value="1"/>
</dbReference>
<dbReference type="SMART" id="SM00052">
    <property type="entry name" value="EAL"/>
    <property type="match status" value="1"/>
</dbReference>
<feature type="domain" description="GGDEF" evidence="5">
    <location>
        <begin position="225"/>
        <end position="363"/>
    </location>
</feature>
<dbReference type="Gene3D" id="3.30.70.270">
    <property type="match status" value="1"/>
</dbReference>
<dbReference type="SMART" id="SM00267">
    <property type="entry name" value="GGDEF"/>
    <property type="match status" value="1"/>
</dbReference>
<dbReference type="InterPro" id="IPR043128">
    <property type="entry name" value="Rev_trsase/Diguanyl_cyclase"/>
</dbReference>
<dbReference type="InterPro" id="IPR000700">
    <property type="entry name" value="PAS-assoc_C"/>
</dbReference>
<dbReference type="KEGG" id="slac:SKTS_26910"/>
<dbReference type="CDD" id="cd00130">
    <property type="entry name" value="PAS"/>
    <property type="match status" value="1"/>
</dbReference>